<dbReference type="RefSeq" id="WP_068369642.1">
    <property type="nucleotide sequence ID" value="NZ_LBNE01000003.1"/>
</dbReference>
<dbReference type="AlphaFoldDB" id="A0A171KT91"/>
<protein>
    <recommendedName>
        <fullName evidence="4">Lipoprotein</fullName>
    </recommendedName>
</protein>
<comment type="caution">
    <text evidence="2">The sequence shown here is derived from an EMBL/GenBank/DDBJ whole genome shotgun (WGS) entry which is preliminary data.</text>
</comment>
<dbReference type="EMBL" id="LBNE01000003">
    <property type="protein sequence ID" value="KKO72108.1"/>
    <property type="molecule type" value="Genomic_DNA"/>
</dbReference>
<evidence type="ECO:0008006" key="4">
    <source>
        <dbReference type="Google" id="ProtNLM"/>
    </source>
</evidence>
<name>A0A171KT91_9BURK</name>
<accession>A0A171KT91</accession>
<feature type="compositionally biased region" description="Basic and acidic residues" evidence="1">
    <location>
        <begin position="59"/>
        <end position="71"/>
    </location>
</feature>
<evidence type="ECO:0000313" key="2">
    <source>
        <dbReference type="EMBL" id="KKO72108.1"/>
    </source>
</evidence>
<evidence type="ECO:0000256" key="1">
    <source>
        <dbReference type="SAM" id="MobiDB-lite"/>
    </source>
</evidence>
<sequence length="79" mass="8361">MHVSLRYGRAAGLAFLVLLASGCSVIGLGSSDRSSDRGGNCEADPSACAYGPGEREYAEKEAARLNKESAAKLRRSSRR</sequence>
<gene>
    <name evidence="2" type="ORF">AAV32_07095</name>
</gene>
<keyword evidence="3" id="KW-1185">Reference proteome</keyword>
<proteinExistence type="predicted"/>
<dbReference type="PROSITE" id="PS51257">
    <property type="entry name" value="PROKAR_LIPOPROTEIN"/>
    <property type="match status" value="1"/>
</dbReference>
<reference evidence="2 3" key="1">
    <citation type="submission" date="2015-04" db="EMBL/GenBank/DDBJ databases">
        <title>Genome sequence of Kerstersia gyiorum CG1.</title>
        <authorList>
            <person name="Greninger A.L."/>
            <person name="Kozyreva V."/>
            <person name="Chaturvedi V."/>
        </authorList>
    </citation>
    <scope>NUCLEOTIDE SEQUENCE [LARGE SCALE GENOMIC DNA]</scope>
    <source>
        <strain evidence="2 3">CG1</strain>
    </source>
</reference>
<evidence type="ECO:0000313" key="3">
    <source>
        <dbReference type="Proteomes" id="UP000078084"/>
    </source>
</evidence>
<feature type="region of interest" description="Disordered" evidence="1">
    <location>
        <begin position="59"/>
        <end position="79"/>
    </location>
</feature>
<organism evidence="2 3">
    <name type="scientific">Kerstersia gyiorum</name>
    <dbReference type="NCBI Taxonomy" id="206506"/>
    <lineage>
        <taxon>Bacteria</taxon>
        <taxon>Pseudomonadati</taxon>
        <taxon>Pseudomonadota</taxon>
        <taxon>Betaproteobacteria</taxon>
        <taxon>Burkholderiales</taxon>
        <taxon>Alcaligenaceae</taxon>
        <taxon>Kerstersia</taxon>
    </lineage>
</organism>
<dbReference type="Proteomes" id="UP000078084">
    <property type="component" value="Unassembled WGS sequence"/>
</dbReference>